<protein>
    <submittedName>
        <fullName evidence="2">Uncharacterized protein</fullName>
    </submittedName>
</protein>
<dbReference type="AlphaFoldDB" id="A0ABD3I2B9"/>
<dbReference type="EMBL" id="JBJQOH010000002">
    <property type="protein sequence ID" value="KAL3697833.1"/>
    <property type="molecule type" value="Genomic_DNA"/>
</dbReference>
<comment type="caution">
    <text evidence="2">The sequence shown here is derived from an EMBL/GenBank/DDBJ whole genome shotgun (WGS) entry which is preliminary data.</text>
</comment>
<evidence type="ECO:0000313" key="2">
    <source>
        <dbReference type="EMBL" id="KAL3697833.1"/>
    </source>
</evidence>
<evidence type="ECO:0000313" key="3">
    <source>
        <dbReference type="Proteomes" id="UP001633002"/>
    </source>
</evidence>
<feature type="compositionally biased region" description="Basic and acidic residues" evidence="1">
    <location>
        <begin position="87"/>
        <end position="96"/>
    </location>
</feature>
<sequence>MRSESDPWYEQPAFVEHGMPEDIGRGRIDLNEDPIEMIPADDPETEDHGADDIVVGDVAAIAGLLAKVNVSGEDDESGGEAASRGRHSAERSIREDHWHDDVLVKDSQYRHEALLEHPKNVF</sequence>
<proteinExistence type="predicted"/>
<dbReference type="Proteomes" id="UP001633002">
    <property type="component" value="Unassembled WGS sequence"/>
</dbReference>
<keyword evidence="3" id="KW-1185">Reference proteome</keyword>
<name>A0ABD3I2B9_9MARC</name>
<evidence type="ECO:0000256" key="1">
    <source>
        <dbReference type="SAM" id="MobiDB-lite"/>
    </source>
</evidence>
<feature type="region of interest" description="Disordered" evidence="1">
    <location>
        <begin position="1"/>
        <end position="27"/>
    </location>
</feature>
<feature type="region of interest" description="Disordered" evidence="1">
    <location>
        <begin position="69"/>
        <end position="96"/>
    </location>
</feature>
<gene>
    <name evidence="2" type="ORF">R1sor_011909</name>
</gene>
<feature type="compositionally biased region" description="Basic and acidic residues" evidence="1">
    <location>
        <begin position="18"/>
        <end position="27"/>
    </location>
</feature>
<accession>A0ABD3I2B9</accession>
<organism evidence="2 3">
    <name type="scientific">Riccia sorocarpa</name>
    <dbReference type="NCBI Taxonomy" id="122646"/>
    <lineage>
        <taxon>Eukaryota</taxon>
        <taxon>Viridiplantae</taxon>
        <taxon>Streptophyta</taxon>
        <taxon>Embryophyta</taxon>
        <taxon>Marchantiophyta</taxon>
        <taxon>Marchantiopsida</taxon>
        <taxon>Marchantiidae</taxon>
        <taxon>Marchantiales</taxon>
        <taxon>Ricciaceae</taxon>
        <taxon>Riccia</taxon>
    </lineage>
</organism>
<reference evidence="2 3" key="1">
    <citation type="submission" date="2024-09" db="EMBL/GenBank/DDBJ databases">
        <title>Chromosome-scale assembly of Riccia sorocarpa.</title>
        <authorList>
            <person name="Paukszto L."/>
        </authorList>
    </citation>
    <scope>NUCLEOTIDE SEQUENCE [LARGE SCALE GENOMIC DNA]</scope>
    <source>
        <strain evidence="2">LP-2024</strain>
        <tissue evidence="2">Aerial parts of the thallus</tissue>
    </source>
</reference>